<dbReference type="InterPro" id="IPR002885">
    <property type="entry name" value="PPR_rpt"/>
</dbReference>
<dbReference type="Gene3D" id="1.25.40.10">
    <property type="entry name" value="Tetratricopeptide repeat domain"/>
    <property type="match status" value="5"/>
</dbReference>
<proteinExistence type="predicted"/>
<keyword evidence="1" id="KW-0677">Repeat</keyword>
<reference evidence="4" key="1">
    <citation type="journal article" date="2023" name="Mol. Ecol. Resour.">
        <title>Chromosome-level genome assembly of a triploid poplar Populus alba 'Berolinensis'.</title>
        <authorList>
            <person name="Chen S."/>
            <person name="Yu Y."/>
            <person name="Wang X."/>
            <person name="Wang S."/>
            <person name="Zhang T."/>
            <person name="Zhou Y."/>
            <person name="He R."/>
            <person name="Meng N."/>
            <person name="Wang Y."/>
            <person name="Liu W."/>
            <person name="Liu Z."/>
            <person name="Liu J."/>
            <person name="Guo Q."/>
            <person name="Huang H."/>
            <person name="Sederoff R.R."/>
            <person name="Wang G."/>
            <person name="Qu G."/>
            <person name="Chen S."/>
        </authorList>
    </citation>
    <scope>NUCLEOTIDE SEQUENCE</scope>
    <source>
        <strain evidence="4">SC-2020</strain>
    </source>
</reference>
<dbReference type="PANTHER" id="PTHR47926:SF347">
    <property type="entry name" value="PENTATRICOPEPTIDE REPEAT-CONTAINING PROTEIN"/>
    <property type="match status" value="1"/>
</dbReference>
<dbReference type="InterPro" id="IPR029063">
    <property type="entry name" value="SAM-dependent_MTases_sf"/>
</dbReference>
<feature type="repeat" description="PPR" evidence="2">
    <location>
        <begin position="511"/>
        <end position="545"/>
    </location>
</feature>
<evidence type="ECO:0008006" key="6">
    <source>
        <dbReference type="Google" id="ProtNLM"/>
    </source>
</evidence>
<dbReference type="InterPro" id="IPR046960">
    <property type="entry name" value="PPR_At4g14850-like_plant"/>
</dbReference>
<dbReference type="Pfam" id="PF13041">
    <property type="entry name" value="PPR_2"/>
    <property type="match status" value="3"/>
</dbReference>
<evidence type="ECO:0000313" key="5">
    <source>
        <dbReference type="Proteomes" id="UP001164929"/>
    </source>
</evidence>
<gene>
    <name evidence="4" type="ORF">NC653_034998</name>
</gene>
<dbReference type="PANTHER" id="PTHR47926">
    <property type="entry name" value="PENTATRICOPEPTIDE REPEAT-CONTAINING PROTEIN"/>
    <property type="match status" value="1"/>
</dbReference>
<protein>
    <recommendedName>
        <fullName evidence="6">Pentatricopeptide repeat-containing protein</fullName>
    </recommendedName>
</protein>
<sequence length="895" mass="99313">MKRHRCPYPFVLMPSSCNKSSLRCHLLRIAINQKESEETEQMSLTALQIRPFTPYPIQISHHTYRRIIKLSSKTLSKPLQIKSKSQETHHDFTPQTRTQDDGIPIEDVKIIAKFKSRHNYIRVLEISRKADHPFAGSRLLLLDAPGNIHSISFLFKSLTNTYFDVFAALPPIIPPGPIGILGFGAGSVARLLLELYPGVVVHGWELDSSVIDVGREFFGLKKLEKQYPDRLFIYVGNALSAKVKDGFSGILVDLFCKGSLIPELQDPNTWEKLRKSLRKGGRIMVNVGGSCVEAEDKRRDGKVLMEDTLKAMHQVFGDRLFVLNLGNRKDDSSLALTGKLPDLDAWKKSLFLQLSKTHQTLSRTKQLHALVTKTHLLQDPFYATKLVRFYALNNDLPSARNLFDKTPQRSVFLWNSIVRAYAQAHKFDDAFLLYTKMIGFDVIPDKYTYACLIRACCEDFYVDGLRIVHGGVIVSGLGLDSVTCSALVTGYSKMGLVGEASKVFCGVFEPDLVLWNAMISGCGYCGFGDKGLLFFNQMRDNGNKRPDGYTFVALISGLANSSSLELGQGIHGLCLKSGFDCNDHVGSSLVSMYSRFSCINLAYSVFRSLCQPDLVTWSALITGFSQAGEHEKALLFYKNLNLAGKKPDSVLIASVLVATAQLANVGPGAQIHGYIVRCGFESHVMVSSALIDMYSKCGFVGLGLRVFENMPNRNIVSYNSIISGLGLHGLASQAFDMFTEILEKGLKPDESTFSALLSACCHAGLVKDGREIFRRMKDEFWIQARTEHYVHIVKLLGMAGELDEAYSFILSLKQPVDSGIWGALLSCCDAHGDSELAEIVAQQLFDGEPKKGAYRVMLSNIYAGDGRWVDVEKMRDYISTAGAEKMPGLSRIGSY</sequence>
<dbReference type="SUPFAM" id="SSF53335">
    <property type="entry name" value="S-adenosyl-L-methionine-dependent methyltransferases"/>
    <property type="match status" value="1"/>
</dbReference>
<feature type="region of interest" description="Disordered" evidence="3">
    <location>
        <begin position="79"/>
        <end position="100"/>
    </location>
</feature>
<keyword evidence="5" id="KW-1185">Reference proteome</keyword>
<dbReference type="FunFam" id="1.25.40.10:FF:000351">
    <property type="entry name" value="Pentatricopeptide repeat-containing protein"/>
    <property type="match status" value="1"/>
</dbReference>
<evidence type="ECO:0000256" key="3">
    <source>
        <dbReference type="SAM" id="MobiDB-lite"/>
    </source>
</evidence>
<dbReference type="InterPro" id="IPR046848">
    <property type="entry name" value="E_motif"/>
</dbReference>
<dbReference type="EMBL" id="JAQIZT010000015">
    <property type="protein sequence ID" value="KAJ6970576.1"/>
    <property type="molecule type" value="Genomic_DNA"/>
</dbReference>
<dbReference type="GO" id="GO:0003723">
    <property type="term" value="F:RNA binding"/>
    <property type="evidence" value="ECO:0007669"/>
    <property type="project" value="InterPro"/>
</dbReference>
<dbReference type="FunFam" id="1.25.40.10:FF:000090">
    <property type="entry name" value="Pentatricopeptide repeat-containing protein, chloroplastic"/>
    <property type="match status" value="1"/>
</dbReference>
<dbReference type="AlphaFoldDB" id="A0AAD6LP72"/>
<evidence type="ECO:0000256" key="2">
    <source>
        <dbReference type="PROSITE-ProRule" id="PRU00708"/>
    </source>
</evidence>
<dbReference type="PROSITE" id="PS51375">
    <property type="entry name" value="PPR"/>
    <property type="match status" value="5"/>
</dbReference>
<accession>A0AAD6LP72</accession>
<dbReference type="Pfam" id="PF20431">
    <property type="entry name" value="E_motif"/>
    <property type="match status" value="1"/>
</dbReference>
<dbReference type="GO" id="GO:0009451">
    <property type="term" value="P:RNA modification"/>
    <property type="evidence" value="ECO:0007669"/>
    <property type="project" value="InterPro"/>
</dbReference>
<feature type="repeat" description="PPR" evidence="2">
    <location>
        <begin position="410"/>
        <end position="444"/>
    </location>
</feature>
<dbReference type="NCBIfam" id="TIGR00756">
    <property type="entry name" value="PPR"/>
    <property type="match status" value="5"/>
</dbReference>
<feature type="repeat" description="PPR" evidence="2">
    <location>
        <begin position="613"/>
        <end position="647"/>
    </location>
</feature>
<organism evidence="4 5">
    <name type="scientific">Populus alba x Populus x berolinensis</name>
    <dbReference type="NCBI Taxonomy" id="444605"/>
    <lineage>
        <taxon>Eukaryota</taxon>
        <taxon>Viridiplantae</taxon>
        <taxon>Streptophyta</taxon>
        <taxon>Embryophyta</taxon>
        <taxon>Tracheophyta</taxon>
        <taxon>Spermatophyta</taxon>
        <taxon>Magnoliopsida</taxon>
        <taxon>eudicotyledons</taxon>
        <taxon>Gunneridae</taxon>
        <taxon>Pentapetalae</taxon>
        <taxon>rosids</taxon>
        <taxon>fabids</taxon>
        <taxon>Malpighiales</taxon>
        <taxon>Salicaceae</taxon>
        <taxon>Saliceae</taxon>
        <taxon>Populus</taxon>
    </lineage>
</organism>
<comment type="caution">
    <text evidence="4">The sequence shown here is derived from an EMBL/GenBank/DDBJ whole genome shotgun (WGS) entry which is preliminary data.</text>
</comment>
<name>A0AAD6LP72_9ROSI</name>
<dbReference type="InterPro" id="IPR011990">
    <property type="entry name" value="TPR-like_helical_dom_sf"/>
</dbReference>
<feature type="repeat" description="PPR" evidence="2">
    <location>
        <begin position="714"/>
        <end position="748"/>
    </location>
</feature>
<feature type="repeat" description="PPR" evidence="2">
    <location>
        <begin position="749"/>
        <end position="779"/>
    </location>
</feature>
<dbReference type="FunFam" id="3.40.50.150:FF:000299">
    <property type="entry name" value="S-adenosyl-L-methionine-dependent methyltransferases superfamily protein"/>
    <property type="match status" value="1"/>
</dbReference>
<dbReference type="Pfam" id="PF01535">
    <property type="entry name" value="PPR"/>
    <property type="match status" value="2"/>
</dbReference>
<evidence type="ECO:0000313" key="4">
    <source>
        <dbReference type="EMBL" id="KAJ6970576.1"/>
    </source>
</evidence>
<dbReference type="Gene3D" id="3.40.50.150">
    <property type="entry name" value="Vaccinia Virus protein VP39"/>
    <property type="match status" value="1"/>
</dbReference>
<dbReference type="Proteomes" id="UP001164929">
    <property type="component" value="Chromosome 15"/>
</dbReference>
<evidence type="ECO:0000256" key="1">
    <source>
        <dbReference type="ARBA" id="ARBA00022737"/>
    </source>
</evidence>